<gene>
    <name evidence="1" type="ORF">SMD31_05405</name>
</gene>
<name>A0ABU5DVP0_9PROT</name>
<organism evidence="1 2">
    <name type="scientific">Dongia rigui</name>
    <dbReference type="NCBI Taxonomy" id="940149"/>
    <lineage>
        <taxon>Bacteria</taxon>
        <taxon>Pseudomonadati</taxon>
        <taxon>Pseudomonadota</taxon>
        <taxon>Alphaproteobacteria</taxon>
        <taxon>Rhodospirillales</taxon>
        <taxon>Dongiaceae</taxon>
        <taxon>Dongia</taxon>
    </lineage>
</organism>
<dbReference type="Proteomes" id="UP001271769">
    <property type="component" value="Unassembled WGS sequence"/>
</dbReference>
<dbReference type="PANTHER" id="PTHR37315:SF1">
    <property type="entry name" value="UPF0311 PROTEIN BLR7842"/>
    <property type="match status" value="1"/>
</dbReference>
<dbReference type="Pfam" id="PF11578">
    <property type="entry name" value="DUF3237"/>
    <property type="match status" value="1"/>
</dbReference>
<dbReference type="EMBL" id="JAXCLX010000001">
    <property type="protein sequence ID" value="MDY0871344.1"/>
    <property type="molecule type" value="Genomic_DNA"/>
</dbReference>
<proteinExistence type="predicted"/>
<evidence type="ECO:0000313" key="1">
    <source>
        <dbReference type="EMBL" id="MDY0871344.1"/>
    </source>
</evidence>
<dbReference type="Gene3D" id="2.40.160.20">
    <property type="match status" value="1"/>
</dbReference>
<dbReference type="RefSeq" id="WP_320499775.1">
    <property type="nucleotide sequence ID" value="NZ_JAXCLX010000001.1"/>
</dbReference>
<dbReference type="PANTHER" id="PTHR37315">
    <property type="entry name" value="UPF0311 PROTEIN BLR7842"/>
    <property type="match status" value="1"/>
</dbReference>
<sequence length="154" mass="16408">MSPALETTWLFDIDVLIGPAQPVGTGPAGERTDYPIIGGSFAGPEIGGVVLAGGADYFLLRPDGVGVLDARYQLRTTSGIVIDIHNRGLWVPNDAGLAKVKAGGEPAADELYCRCTPVFHAPEGPCDWLNRIVCTGRVTYPRADLVRVACFRLL</sequence>
<keyword evidence="2" id="KW-1185">Reference proteome</keyword>
<reference evidence="1 2" key="1">
    <citation type="journal article" date="2013" name="Antonie Van Leeuwenhoek">
        <title>Dongia rigui sp. nov., isolated from freshwater of a large wetland in Korea.</title>
        <authorList>
            <person name="Baik K.S."/>
            <person name="Hwang Y.M."/>
            <person name="Choi J.S."/>
            <person name="Kwon J."/>
            <person name="Seong C.N."/>
        </authorList>
    </citation>
    <scope>NUCLEOTIDE SEQUENCE [LARGE SCALE GENOMIC DNA]</scope>
    <source>
        <strain evidence="1 2">04SU4-P</strain>
    </source>
</reference>
<evidence type="ECO:0000313" key="2">
    <source>
        <dbReference type="Proteomes" id="UP001271769"/>
    </source>
</evidence>
<dbReference type="InterPro" id="IPR020915">
    <property type="entry name" value="UPF0311"/>
</dbReference>
<comment type="caution">
    <text evidence="1">The sequence shown here is derived from an EMBL/GenBank/DDBJ whole genome shotgun (WGS) entry which is preliminary data.</text>
</comment>
<protein>
    <submittedName>
        <fullName evidence="1">DUF3237 domain-containing protein</fullName>
    </submittedName>
</protein>
<accession>A0ABU5DVP0</accession>